<gene>
    <name evidence="3" type="primary">LOC111102121</name>
</gene>
<protein>
    <submittedName>
        <fullName evidence="3">Uncharacterized protein LOC111102121</fullName>
    </submittedName>
</protein>
<name>A0A8B8AH25_CRAVI</name>
<feature type="region of interest" description="Disordered" evidence="1">
    <location>
        <begin position="259"/>
        <end position="282"/>
    </location>
</feature>
<organism evidence="2 3">
    <name type="scientific">Crassostrea virginica</name>
    <name type="common">Eastern oyster</name>
    <dbReference type="NCBI Taxonomy" id="6565"/>
    <lineage>
        <taxon>Eukaryota</taxon>
        <taxon>Metazoa</taxon>
        <taxon>Spiralia</taxon>
        <taxon>Lophotrochozoa</taxon>
        <taxon>Mollusca</taxon>
        <taxon>Bivalvia</taxon>
        <taxon>Autobranchia</taxon>
        <taxon>Pteriomorphia</taxon>
        <taxon>Ostreida</taxon>
        <taxon>Ostreoidea</taxon>
        <taxon>Ostreidae</taxon>
        <taxon>Crassostrea</taxon>
    </lineage>
</organism>
<dbReference type="RefSeq" id="XP_022290480.1">
    <property type="nucleotide sequence ID" value="XM_022434772.1"/>
</dbReference>
<evidence type="ECO:0000313" key="2">
    <source>
        <dbReference type="Proteomes" id="UP000694844"/>
    </source>
</evidence>
<dbReference type="Proteomes" id="UP000694844">
    <property type="component" value="Chromosome 6"/>
</dbReference>
<feature type="compositionally biased region" description="Basic residues" evidence="1">
    <location>
        <begin position="387"/>
        <end position="403"/>
    </location>
</feature>
<feature type="compositionally biased region" description="Polar residues" evidence="1">
    <location>
        <begin position="272"/>
        <end position="282"/>
    </location>
</feature>
<feature type="region of interest" description="Disordered" evidence="1">
    <location>
        <begin position="374"/>
        <end position="406"/>
    </location>
</feature>
<dbReference type="AlphaFoldDB" id="A0A8B8AH25"/>
<dbReference type="GeneID" id="111102121"/>
<reference evidence="3" key="1">
    <citation type="submission" date="2025-08" db="UniProtKB">
        <authorList>
            <consortium name="RefSeq"/>
        </authorList>
    </citation>
    <scope>IDENTIFICATION</scope>
    <source>
        <tissue evidence="3">Whole sample</tissue>
    </source>
</reference>
<dbReference type="KEGG" id="cvn:111102121"/>
<feature type="compositionally biased region" description="Polar residues" evidence="1">
    <location>
        <begin position="376"/>
        <end position="386"/>
    </location>
</feature>
<evidence type="ECO:0000256" key="1">
    <source>
        <dbReference type="SAM" id="MobiDB-lite"/>
    </source>
</evidence>
<proteinExistence type="predicted"/>
<sequence length="450" mass="51608">MYLVNIYVTVVFVVHIKGTASMLLPLLPPEISKPTFEGTTVTPSNNANFIFKMARKPYQAVAVSGKNFQKSGVRFNDNYPPITEKSIFTNKEGKTPNIGNDRKTIEQSTYAYQREQLPHNFHIKRKLEVNEQRNMSAKSDLSTDKMNVMGISQNSQIPIGTPGSENMNQIDEGTLLQTLFTSIIRNNRKKGVKKVLSRFIENLQKIVDSAPATQDSMKPVEQHDNRELSNTFQTTYSSYEKMGDVIQNQKSFIEKKISERSTQADNSHHVALTTSKQKPMSGKTFKTNASILEEENKTIKKTNIKEQWVSYQKLDKISYLDGNKAPEPIVSMKKEVNSPTHKVETNSVNMGLTSNFDKLYKRLFLEDFRHKDSKKNNIPLSGSQTRNSHRKMPKHSKKERVHTKNISDGHKTREMFRNLAEYAHSWNRQSSKESYDQFIHVEVINSPHFN</sequence>
<keyword evidence="2" id="KW-1185">Reference proteome</keyword>
<accession>A0A8B8AH25</accession>
<evidence type="ECO:0000313" key="3">
    <source>
        <dbReference type="RefSeq" id="XP_022290480.1"/>
    </source>
</evidence>